<evidence type="ECO:0000256" key="1">
    <source>
        <dbReference type="SAM" id="Phobius"/>
    </source>
</evidence>
<keyword evidence="3" id="KW-1185">Reference proteome</keyword>
<keyword evidence="1" id="KW-1133">Transmembrane helix</keyword>
<accession>A0A9W9WVR1</accession>
<name>A0A9W9WVR1_9EURO</name>
<keyword evidence="1" id="KW-0472">Membrane</keyword>
<protein>
    <submittedName>
        <fullName evidence="2">Uncharacterized protein</fullName>
    </submittedName>
</protein>
<comment type="caution">
    <text evidence="2">The sequence shown here is derived from an EMBL/GenBank/DDBJ whole genome shotgun (WGS) entry which is preliminary data.</text>
</comment>
<dbReference type="EMBL" id="JAPWDO010000003">
    <property type="protein sequence ID" value="KAJ5477554.1"/>
    <property type="molecule type" value="Genomic_DNA"/>
</dbReference>
<organism evidence="2 3">
    <name type="scientific">Penicillium desertorum</name>
    <dbReference type="NCBI Taxonomy" id="1303715"/>
    <lineage>
        <taxon>Eukaryota</taxon>
        <taxon>Fungi</taxon>
        <taxon>Dikarya</taxon>
        <taxon>Ascomycota</taxon>
        <taxon>Pezizomycotina</taxon>
        <taxon>Eurotiomycetes</taxon>
        <taxon>Eurotiomycetidae</taxon>
        <taxon>Eurotiales</taxon>
        <taxon>Aspergillaceae</taxon>
        <taxon>Penicillium</taxon>
    </lineage>
</organism>
<feature type="transmembrane region" description="Helical" evidence="1">
    <location>
        <begin position="12"/>
        <end position="30"/>
    </location>
</feature>
<proteinExistence type="predicted"/>
<reference evidence="2" key="2">
    <citation type="journal article" date="2023" name="IMA Fungus">
        <title>Comparative genomic study of the Penicillium genus elucidates a diverse pangenome and 15 lateral gene transfer events.</title>
        <authorList>
            <person name="Petersen C."/>
            <person name="Sorensen T."/>
            <person name="Nielsen M.R."/>
            <person name="Sondergaard T.E."/>
            <person name="Sorensen J.L."/>
            <person name="Fitzpatrick D.A."/>
            <person name="Frisvad J.C."/>
            <person name="Nielsen K.L."/>
        </authorList>
    </citation>
    <scope>NUCLEOTIDE SEQUENCE</scope>
    <source>
        <strain evidence="2">IBT 17660</strain>
    </source>
</reference>
<reference evidence="2" key="1">
    <citation type="submission" date="2022-12" db="EMBL/GenBank/DDBJ databases">
        <authorList>
            <person name="Petersen C."/>
        </authorList>
    </citation>
    <scope>NUCLEOTIDE SEQUENCE</scope>
    <source>
        <strain evidence="2">IBT 17660</strain>
    </source>
</reference>
<dbReference type="Proteomes" id="UP001147760">
    <property type="component" value="Unassembled WGS sequence"/>
</dbReference>
<sequence>MGGFQLCVDGTWAVGLPSFFFKFLPVYFLFRNAGLVTRATGIIGVLIQIVISFGEVEVGILASIRASFGISLSFNGNVDPPQRISQVHPEEHIWLCIIHSFVTLEAVFVNVIIELPVCGLLFLWMDDWHQSRLNLRGVVHVSFSLLVIPRALDALEALDVLKAGPHHRRQVAEALEDVLLVRFVQFHRMAAAVVDVKGRMVLGRRVVMLHGVICHHLE</sequence>
<keyword evidence="1" id="KW-0812">Transmembrane</keyword>
<evidence type="ECO:0000313" key="2">
    <source>
        <dbReference type="EMBL" id="KAJ5477554.1"/>
    </source>
</evidence>
<evidence type="ECO:0000313" key="3">
    <source>
        <dbReference type="Proteomes" id="UP001147760"/>
    </source>
</evidence>
<dbReference type="AlphaFoldDB" id="A0A9W9WVR1"/>
<feature type="transmembrane region" description="Helical" evidence="1">
    <location>
        <begin position="92"/>
        <end position="125"/>
    </location>
</feature>
<gene>
    <name evidence="2" type="ORF">N7530_003063</name>
</gene>
<feature type="transmembrane region" description="Helical" evidence="1">
    <location>
        <begin position="42"/>
        <end position="72"/>
    </location>
</feature>